<evidence type="ECO:0000259" key="2">
    <source>
        <dbReference type="Pfam" id="PF00534"/>
    </source>
</evidence>
<proteinExistence type="predicted"/>
<dbReference type="InterPro" id="IPR028098">
    <property type="entry name" value="Glyco_trans_4-like_N"/>
</dbReference>
<feature type="region of interest" description="Disordered" evidence="1">
    <location>
        <begin position="370"/>
        <end position="392"/>
    </location>
</feature>
<dbReference type="EMBL" id="JBHSMJ010000004">
    <property type="protein sequence ID" value="MFC5446799.1"/>
    <property type="molecule type" value="Genomic_DNA"/>
</dbReference>
<dbReference type="PANTHER" id="PTHR12526">
    <property type="entry name" value="GLYCOSYLTRANSFERASE"/>
    <property type="match status" value="1"/>
</dbReference>
<feature type="compositionally biased region" description="Polar residues" evidence="1">
    <location>
        <begin position="376"/>
        <end position="386"/>
    </location>
</feature>
<dbReference type="InterPro" id="IPR001296">
    <property type="entry name" value="Glyco_trans_1"/>
</dbReference>
<evidence type="ECO:0000313" key="4">
    <source>
        <dbReference type="EMBL" id="MFC5446799.1"/>
    </source>
</evidence>
<dbReference type="Proteomes" id="UP001596044">
    <property type="component" value="Unassembled WGS sequence"/>
</dbReference>
<dbReference type="Pfam" id="PF00534">
    <property type="entry name" value="Glycos_transf_1"/>
    <property type="match status" value="1"/>
</dbReference>
<dbReference type="PANTHER" id="PTHR12526:SF630">
    <property type="entry name" value="GLYCOSYLTRANSFERASE"/>
    <property type="match status" value="1"/>
</dbReference>
<dbReference type="Gene3D" id="3.40.50.2000">
    <property type="entry name" value="Glycogen Phosphorylase B"/>
    <property type="match status" value="2"/>
</dbReference>
<reference evidence="5" key="1">
    <citation type="journal article" date="2019" name="Int. J. Syst. Evol. Microbiol.">
        <title>The Global Catalogue of Microorganisms (GCM) 10K type strain sequencing project: providing services to taxonomists for standard genome sequencing and annotation.</title>
        <authorList>
            <consortium name="The Broad Institute Genomics Platform"/>
            <consortium name="The Broad Institute Genome Sequencing Center for Infectious Disease"/>
            <person name="Wu L."/>
            <person name="Ma J."/>
        </authorList>
    </citation>
    <scope>NUCLEOTIDE SEQUENCE [LARGE SCALE GENOMIC DNA]</scope>
    <source>
        <strain evidence="5">KACC 11904</strain>
    </source>
</reference>
<sequence length="392" mass="44302">MKGKKIAYVATVYSHLSVFHVPFIKKLISVGNEVHTYAAPDHCRADLLQEAIECRDISFSRNPFSPNNLKALRSLTQWFKRENYDIIHVHTPNASVICRIAARLAGCKTVIYTAHGFHFFTGAPWLNWLIYFPVEWLMSFWTDTLITINQEDYQRAQKFPVRKRAVYVPGVGVDIQSYRGLAGPKRRQLQQELGLHGGEFVILCVAELNKNKNHEQLIHSVHEMTKQGIPVVCLLAGVGDRESALNDLVNQLKLEKNIKFLGFRKDIPQLMQIADTVALLSQREGLPKVLLEALAAGKPMVATRVRGSKDLVKSQVNGYVVSLHDVPATVQALTALYRNDHQRSEMGRSSFEQADMYDIKEVMQKLEDIYEDKRNTPSTSTSSQINGEGMVL</sequence>
<gene>
    <name evidence="4" type="ORF">ACFPOG_00850</name>
</gene>
<organism evidence="4 5">
    <name type="scientific">Paenibacillus aestuarii</name>
    <dbReference type="NCBI Taxonomy" id="516965"/>
    <lineage>
        <taxon>Bacteria</taxon>
        <taxon>Bacillati</taxon>
        <taxon>Bacillota</taxon>
        <taxon>Bacilli</taxon>
        <taxon>Bacillales</taxon>
        <taxon>Paenibacillaceae</taxon>
        <taxon>Paenibacillus</taxon>
    </lineage>
</organism>
<accession>A0ABW0K0W8</accession>
<dbReference type="RefSeq" id="WP_270880503.1">
    <property type="nucleotide sequence ID" value="NZ_JAQFVF010000033.1"/>
</dbReference>
<name>A0ABW0K0W8_9BACL</name>
<keyword evidence="5" id="KW-1185">Reference proteome</keyword>
<dbReference type="SUPFAM" id="SSF53756">
    <property type="entry name" value="UDP-Glycosyltransferase/glycogen phosphorylase"/>
    <property type="match status" value="1"/>
</dbReference>
<comment type="caution">
    <text evidence="4">The sequence shown here is derived from an EMBL/GenBank/DDBJ whole genome shotgun (WGS) entry which is preliminary data.</text>
</comment>
<evidence type="ECO:0000256" key="1">
    <source>
        <dbReference type="SAM" id="MobiDB-lite"/>
    </source>
</evidence>
<feature type="domain" description="Glycosyltransferase subfamily 4-like N-terminal" evidence="3">
    <location>
        <begin position="25"/>
        <end position="175"/>
    </location>
</feature>
<dbReference type="CDD" id="cd03808">
    <property type="entry name" value="GT4_CapM-like"/>
    <property type="match status" value="1"/>
</dbReference>
<feature type="domain" description="Glycosyl transferase family 1" evidence="2">
    <location>
        <begin position="186"/>
        <end position="349"/>
    </location>
</feature>
<evidence type="ECO:0000313" key="5">
    <source>
        <dbReference type="Proteomes" id="UP001596044"/>
    </source>
</evidence>
<evidence type="ECO:0000259" key="3">
    <source>
        <dbReference type="Pfam" id="PF13439"/>
    </source>
</evidence>
<protein>
    <submittedName>
        <fullName evidence="4">Glycosyltransferase family 4 protein</fullName>
    </submittedName>
</protein>
<dbReference type="Pfam" id="PF13439">
    <property type="entry name" value="Glyco_transf_4"/>
    <property type="match status" value="1"/>
</dbReference>